<dbReference type="PANTHER" id="PTHR30086">
    <property type="entry name" value="ARGININE EXPORTER PROTEIN ARGO"/>
    <property type="match status" value="1"/>
</dbReference>
<evidence type="ECO:0000313" key="7">
    <source>
        <dbReference type="EMBL" id="ACU90154.1"/>
    </source>
</evidence>
<accession>C7LNT0</accession>
<feature type="transmembrane region" description="Helical" evidence="6">
    <location>
        <begin position="185"/>
        <end position="206"/>
    </location>
</feature>
<dbReference type="PIRSF" id="PIRSF006324">
    <property type="entry name" value="LeuE"/>
    <property type="match status" value="1"/>
</dbReference>
<dbReference type="GO" id="GO:0005886">
    <property type="term" value="C:plasma membrane"/>
    <property type="evidence" value="ECO:0007669"/>
    <property type="project" value="UniProtKB-SubCell"/>
</dbReference>
<dbReference type="InterPro" id="IPR001123">
    <property type="entry name" value="LeuE-type"/>
</dbReference>
<keyword evidence="2" id="KW-1003">Cell membrane</keyword>
<dbReference type="GO" id="GO:0015171">
    <property type="term" value="F:amino acid transmembrane transporter activity"/>
    <property type="evidence" value="ECO:0007669"/>
    <property type="project" value="TreeGrafter"/>
</dbReference>
<dbReference type="eggNOG" id="COG1280">
    <property type="taxonomic scope" value="Bacteria"/>
</dbReference>
<keyword evidence="4 6" id="KW-1133">Transmembrane helix</keyword>
<dbReference type="EMBL" id="CP001629">
    <property type="protein sequence ID" value="ACU90154.1"/>
    <property type="molecule type" value="Genomic_DNA"/>
</dbReference>
<dbReference type="PANTHER" id="PTHR30086:SF20">
    <property type="entry name" value="ARGININE EXPORTER PROTEIN ARGO-RELATED"/>
    <property type="match status" value="1"/>
</dbReference>
<proteinExistence type="predicted"/>
<keyword evidence="3 6" id="KW-0812">Transmembrane</keyword>
<feature type="transmembrane region" description="Helical" evidence="6">
    <location>
        <begin position="6"/>
        <end position="27"/>
    </location>
</feature>
<dbReference type="KEGG" id="dba:Dbac_2069"/>
<organism evidence="7 8">
    <name type="scientific">Desulfomicrobium baculatum (strain DSM 4028 / VKM B-1378 / X)</name>
    <name type="common">Desulfovibrio baculatus</name>
    <dbReference type="NCBI Taxonomy" id="525897"/>
    <lineage>
        <taxon>Bacteria</taxon>
        <taxon>Pseudomonadati</taxon>
        <taxon>Thermodesulfobacteriota</taxon>
        <taxon>Desulfovibrionia</taxon>
        <taxon>Desulfovibrionales</taxon>
        <taxon>Desulfomicrobiaceae</taxon>
        <taxon>Desulfomicrobium</taxon>
    </lineage>
</organism>
<keyword evidence="8" id="KW-1185">Reference proteome</keyword>
<evidence type="ECO:0000256" key="3">
    <source>
        <dbReference type="ARBA" id="ARBA00022692"/>
    </source>
</evidence>
<sequence length="213" mass="22656">MDSGFLQVFAVGVAVAVAPGPDFFMVLRNSLSRGRLAGVMTALGIGSALVVHVLYSVLGLALVIASSPAVFGLIRICGALYLISIAARCLFGRKTAMPDACVQVGMAAGTDSPLRGWREGFWCNLLNPKAALFFLSIFSQFMTPATPSFLRWVYGAEVIVIVTVWFVLLALFLSTGRMRGMYAGVARWIDGGVGVIFGGVGCSILVQEARRVL</sequence>
<feature type="transmembrane region" description="Helical" evidence="6">
    <location>
        <begin position="153"/>
        <end position="173"/>
    </location>
</feature>
<protein>
    <submittedName>
        <fullName evidence="7">Lysine exporter protein (LYSE/YGGA)</fullName>
    </submittedName>
</protein>
<evidence type="ECO:0000256" key="4">
    <source>
        <dbReference type="ARBA" id="ARBA00022989"/>
    </source>
</evidence>
<evidence type="ECO:0000256" key="6">
    <source>
        <dbReference type="SAM" id="Phobius"/>
    </source>
</evidence>
<gene>
    <name evidence="7" type="ordered locus">Dbac_2069</name>
</gene>
<name>C7LNT0_DESBD</name>
<dbReference type="Pfam" id="PF01810">
    <property type="entry name" value="LysE"/>
    <property type="match status" value="1"/>
</dbReference>
<dbReference type="RefSeq" id="WP_015774245.1">
    <property type="nucleotide sequence ID" value="NC_013173.1"/>
</dbReference>
<evidence type="ECO:0000256" key="5">
    <source>
        <dbReference type="ARBA" id="ARBA00023136"/>
    </source>
</evidence>
<feature type="transmembrane region" description="Helical" evidence="6">
    <location>
        <begin position="39"/>
        <end position="64"/>
    </location>
</feature>
<dbReference type="AlphaFoldDB" id="C7LNT0"/>
<dbReference type="Proteomes" id="UP000002216">
    <property type="component" value="Chromosome"/>
</dbReference>
<feature type="transmembrane region" description="Helical" evidence="6">
    <location>
        <begin position="70"/>
        <end position="91"/>
    </location>
</feature>
<evidence type="ECO:0000256" key="1">
    <source>
        <dbReference type="ARBA" id="ARBA00004651"/>
    </source>
</evidence>
<dbReference type="HOGENOM" id="CLU_079569_0_1_7"/>
<comment type="subcellular location">
    <subcellularLocation>
        <location evidence="1">Cell membrane</location>
        <topology evidence="1">Multi-pass membrane protein</topology>
    </subcellularLocation>
</comment>
<evidence type="ECO:0000256" key="2">
    <source>
        <dbReference type="ARBA" id="ARBA00022475"/>
    </source>
</evidence>
<reference evidence="7 8" key="1">
    <citation type="journal article" date="2009" name="Stand. Genomic Sci.">
        <title>Complete genome sequence of Desulfomicrobium baculatum type strain (X).</title>
        <authorList>
            <person name="Copeland A."/>
            <person name="Spring S."/>
            <person name="Goker M."/>
            <person name="Schneider S."/>
            <person name="Lapidus A."/>
            <person name="Del Rio T.G."/>
            <person name="Tice H."/>
            <person name="Cheng J.F."/>
            <person name="Chen F."/>
            <person name="Nolan M."/>
            <person name="Bruce D."/>
            <person name="Goodwin L."/>
            <person name="Pitluck S."/>
            <person name="Ivanova N."/>
            <person name="Mavrommatis K."/>
            <person name="Ovchinnikova G."/>
            <person name="Pati A."/>
            <person name="Chen A."/>
            <person name="Palaniappan K."/>
            <person name="Land M."/>
            <person name="Hauser L."/>
            <person name="Chang Y.J."/>
            <person name="Jeffries C.C."/>
            <person name="Meincke L."/>
            <person name="Sims D."/>
            <person name="Brettin T."/>
            <person name="Detter J.C."/>
            <person name="Han C."/>
            <person name="Chain P."/>
            <person name="Bristow J."/>
            <person name="Eisen J.A."/>
            <person name="Markowitz V."/>
            <person name="Hugenholtz P."/>
            <person name="Kyrpides N.C."/>
            <person name="Klenk H.P."/>
            <person name="Lucas S."/>
        </authorList>
    </citation>
    <scope>NUCLEOTIDE SEQUENCE [LARGE SCALE GENOMIC DNA]</scope>
    <source>
        <strain evidence="8">DSM 4028 / VKM B-1378 / X</strain>
    </source>
</reference>
<evidence type="ECO:0000313" key="8">
    <source>
        <dbReference type="Proteomes" id="UP000002216"/>
    </source>
</evidence>
<keyword evidence="5 6" id="KW-0472">Membrane</keyword>